<comment type="cofactor">
    <cofactor evidence="1">
        <name>Mn(2+)</name>
        <dbReference type="ChEBI" id="CHEBI:29035"/>
    </cofactor>
</comment>
<dbReference type="SUPFAM" id="SSF55811">
    <property type="entry name" value="Nudix"/>
    <property type="match status" value="1"/>
</dbReference>
<dbReference type="NCBIfam" id="NF001938">
    <property type="entry name" value="PRK00714.1-5"/>
    <property type="match status" value="1"/>
</dbReference>
<dbReference type="InterPro" id="IPR000086">
    <property type="entry name" value="NUDIX_hydrolase_dom"/>
</dbReference>
<dbReference type="PRINTS" id="PR00502">
    <property type="entry name" value="NUDIXFAMILY"/>
</dbReference>
<evidence type="ECO:0000313" key="7">
    <source>
        <dbReference type="Proteomes" id="UP000265916"/>
    </source>
</evidence>
<dbReference type="Gene3D" id="3.90.79.10">
    <property type="entry name" value="Nucleoside Triphosphate Pyrophosphohydrolase"/>
    <property type="match status" value="1"/>
</dbReference>
<keyword evidence="3 4" id="KW-0378">Hydrolase</keyword>
<dbReference type="InterPro" id="IPR015797">
    <property type="entry name" value="NUDIX_hydrolase-like_dom_sf"/>
</dbReference>
<dbReference type="PROSITE" id="PS51462">
    <property type="entry name" value="NUDIX"/>
    <property type="match status" value="1"/>
</dbReference>
<comment type="cofactor">
    <cofactor evidence="2">
        <name>Mg(2+)</name>
        <dbReference type="ChEBI" id="CHEBI:18420"/>
    </cofactor>
</comment>
<dbReference type="EMBL" id="NRJG01000015">
    <property type="protein sequence ID" value="RIY40304.1"/>
    <property type="molecule type" value="Genomic_DNA"/>
</dbReference>
<sequence>MNKRQNNTDHNNTDNYRLGVGIIIVNKAGQLWLGKITHYQQWQFPQGGIEEGETPEQAMYRELFEETGIKSHQIKIIAESKKWQTYKYPFSFHEFVGARQKWFLVQLIDDNAVIDYSLAKEFVDHRWVSYWYPIRNVVYFKEDVYRKVLKEFSRFVIKRKPKF</sequence>
<dbReference type="Pfam" id="PF00293">
    <property type="entry name" value="NUDIX"/>
    <property type="match status" value="1"/>
</dbReference>
<accession>A0A3A1YV24</accession>
<dbReference type="RefSeq" id="WP_119530095.1">
    <property type="nucleotide sequence ID" value="NZ_JBHSSP010000009.1"/>
</dbReference>
<dbReference type="InterPro" id="IPR022927">
    <property type="entry name" value="RppH"/>
</dbReference>
<evidence type="ECO:0000256" key="3">
    <source>
        <dbReference type="ARBA" id="ARBA00022801"/>
    </source>
</evidence>
<dbReference type="Proteomes" id="UP000265916">
    <property type="component" value="Unassembled WGS sequence"/>
</dbReference>
<comment type="caution">
    <text evidence="6">The sequence shown here is derived from an EMBL/GenBank/DDBJ whole genome shotgun (WGS) entry which is preliminary data.</text>
</comment>
<evidence type="ECO:0000259" key="5">
    <source>
        <dbReference type="PROSITE" id="PS51462"/>
    </source>
</evidence>
<dbReference type="InterPro" id="IPR020084">
    <property type="entry name" value="NUDIX_hydrolase_CS"/>
</dbReference>
<dbReference type="PANTHER" id="PTHR43046:SF14">
    <property type="entry name" value="MUTT_NUDIX FAMILY PROTEIN"/>
    <property type="match status" value="1"/>
</dbReference>
<comment type="similarity">
    <text evidence="4">Belongs to the Nudix hydrolase family.</text>
</comment>
<dbReference type="GO" id="GO:0016462">
    <property type="term" value="F:pyrophosphatase activity"/>
    <property type="evidence" value="ECO:0007669"/>
    <property type="project" value="UniProtKB-ARBA"/>
</dbReference>
<gene>
    <name evidence="6" type="ORF">CKF58_00830</name>
</gene>
<dbReference type="AlphaFoldDB" id="A0A3A1YV24"/>
<dbReference type="InterPro" id="IPR020476">
    <property type="entry name" value="Nudix_hydrolase"/>
</dbReference>
<dbReference type="PROSITE" id="PS00893">
    <property type="entry name" value="NUDIX_BOX"/>
    <property type="match status" value="1"/>
</dbReference>
<dbReference type="CDD" id="cd03671">
    <property type="entry name" value="NUDIX_Ap4A_hydrolase_plant_like"/>
    <property type="match status" value="1"/>
</dbReference>
<dbReference type="PANTHER" id="PTHR43046">
    <property type="entry name" value="GDP-MANNOSE MANNOSYL HYDROLASE"/>
    <property type="match status" value="1"/>
</dbReference>
<name>A0A3A1YV24_9GAMM</name>
<dbReference type="OrthoDB" id="9816040at2"/>
<evidence type="ECO:0000313" key="6">
    <source>
        <dbReference type="EMBL" id="RIY40304.1"/>
    </source>
</evidence>
<evidence type="ECO:0000256" key="1">
    <source>
        <dbReference type="ARBA" id="ARBA00001936"/>
    </source>
</evidence>
<feature type="domain" description="Nudix hydrolase" evidence="5">
    <location>
        <begin position="15"/>
        <end position="150"/>
    </location>
</feature>
<proteinExistence type="inferred from homology"/>
<protein>
    <submittedName>
        <fullName evidence="6">RNA pyrophosphohydrolase</fullName>
    </submittedName>
</protein>
<keyword evidence="7" id="KW-1185">Reference proteome</keyword>
<organism evidence="6 7">
    <name type="scientific">Psittacicella hinzii</name>
    <dbReference type="NCBI Taxonomy" id="2028575"/>
    <lineage>
        <taxon>Bacteria</taxon>
        <taxon>Pseudomonadati</taxon>
        <taxon>Pseudomonadota</taxon>
        <taxon>Gammaproteobacteria</taxon>
        <taxon>Pasteurellales</taxon>
        <taxon>Psittacicellaceae</taxon>
        <taxon>Psittacicella</taxon>
    </lineage>
</organism>
<dbReference type="NCBIfam" id="NF001937">
    <property type="entry name" value="PRK00714.1-4"/>
    <property type="match status" value="1"/>
</dbReference>
<evidence type="ECO:0000256" key="4">
    <source>
        <dbReference type="RuleBase" id="RU003476"/>
    </source>
</evidence>
<reference evidence="6 7" key="1">
    <citation type="submission" date="2017-08" db="EMBL/GenBank/DDBJ databases">
        <title>Reclassification of Bisgaard taxon 37 and 44.</title>
        <authorList>
            <person name="Christensen H."/>
        </authorList>
    </citation>
    <scope>NUCLEOTIDE SEQUENCE [LARGE SCALE GENOMIC DNA]</scope>
    <source>
        <strain evidence="6 7">111</strain>
    </source>
</reference>
<evidence type="ECO:0000256" key="2">
    <source>
        <dbReference type="ARBA" id="ARBA00001946"/>
    </source>
</evidence>